<protein>
    <submittedName>
        <fullName evidence="1">Uncharacterized protein</fullName>
    </submittedName>
</protein>
<dbReference type="EMBL" id="MN448291">
    <property type="protein sequence ID" value="QFG74788.1"/>
    <property type="molecule type" value="Genomic_DNA"/>
</dbReference>
<evidence type="ECO:0000313" key="1">
    <source>
        <dbReference type="EMBL" id="QFG74788.1"/>
    </source>
</evidence>
<accession>A0A5J6VLG8</accession>
<sequence>MIDSPIEYNNNKVNNDILLLCNRSDVDCVVRYLY</sequence>
<proteinExistence type="predicted"/>
<name>A0A5J6VLG8_9VIRU</name>
<organism evidence="1">
    <name type="scientific">Megaviridae environmental sample</name>
    <dbReference type="NCBI Taxonomy" id="1737588"/>
    <lineage>
        <taxon>Viruses</taxon>
        <taxon>Varidnaviria</taxon>
        <taxon>Bamfordvirae</taxon>
        <taxon>Nucleocytoviricota</taxon>
        <taxon>Megaviricetes</taxon>
        <taxon>Imitervirales</taxon>
        <taxon>Mimiviridae</taxon>
        <taxon>environmental samples</taxon>
    </lineage>
</organism>
<reference evidence="1" key="1">
    <citation type="journal article" date="2019" name="Philos. Trans. R. Soc. Lond., B, Biol. Sci.">
        <title>Targeted metagenomic recovery of four divergent viruses reveals shared and distinctive characteristics of giant viruses of marine eukaryotes.</title>
        <authorList>
            <person name="Needham D.M."/>
            <person name="Poirier C."/>
            <person name="Hehenberger E."/>
            <person name="Jimenez V."/>
            <person name="Swalwell J.E."/>
            <person name="Santoro A.E."/>
            <person name="Worden A.Z."/>
        </authorList>
    </citation>
    <scope>NUCLEOTIDE SEQUENCE</scope>
    <source>
        <strain evidence="1">OPacV-421</strain>
    </source>
</reference>